<evidence type="ECO:0000256" key="2">
    <source>
        <dbReference type="SAM" id="SignalP"/>
    </source>
</evidence>
<reference evidence="6" key="1">
    <citation type="submission" date="2017-02" db="UniProtKB">
        <authorList>
            <consortium name="WormBaseParasite"/>
        </authorList>
    </citation>
    <scope>IDENTIFICATION</scope>
</reference>
<dbReference type="InterPro" id="IPR029058">
    <property type="entry name" value="AB_hydrolase_fold"/>
</dbReference>
<dbReference type="AlphaFoldDB" id="A0A0N5DC51"/>
<dbReference type="PANTHER" id="PTHR43903">
    <property type="entry name" value="NEUROLIGIN"/>
    <property type="match status" value="1"/>
</dbReference>
<feature type="domain" description="Carboxylesterase type B" evidence="3">
    <location>
        <begin position="73"/>
        <end position="368"/>
    </location>
</feature>
<dbReference type="Proteomes" id="UP000276776">
    <property type="component" value="Unassembled WGS sequence"/>
</dbReference>
<dbReference type="OMA" id="IISEECN"/>
<sequence>MNNLLWLTVLSILFLSMPKSNSQNLEKSRSVWVEQGLLRGKIYKVADNYIQIFRGIPYAEPPVGPLRFKDPQDESKLFPVLVWIHGDSFVAGSSDTNIDMEVIVKHFTSNGIVLATINYRLGLSGFISYKDGDRIEGNFGIWDLVMGLEWIQANMKQLNGNPSKITIMGSGAGAAAASILAVSPRTKGNIEKLKKFLIVCLMHQSIMLSGSSIAGWAVHRYGHHLYSANNIADYARCDKHFREKTIQSLLETFTISDIAAECNLQNKVPECLTNNGEMNDKEVVECLRKELNFTSFPFRFAIAFELGAPKMVVDDDLIPMSGVELINQYARVPVMIGVTQKELAHKKAQDYGLNQFRNIEQNQISKSIRRIIDERYQPSCAQRLHDSTLELIAISSFFRYLLTFQCYL</sequence>
<keyword evidence="2" id="KW-0732">Signal</keyword>
<protein>
    <submittedName>
        <fullName evidence="6">COesterase domain-containing protein</fullName>
    </submittedName>
</protein>
<organism evidence="6">
    <name type="scientific">Thelazia callipaeda</name>
    <name type="common">Oriental eyeworm</name>
    <name type="synonym">Parasitic nematode</name>
    <dbReference type="NCBI Taxonomy" id="103827"/>
    <lineage>
        <taxon>Eukaryota</taxon>
        <taxon>Metazoa</taxon>
        <taxon>Ecdysozoa</taxon>
        <taxon>Nematoda</taxon>
        <taxon>Chromadorea</taxon>
        <taxon>Rhabditida</taxon>
        <taxon>Spirurina</taxon>
        <taxon>Spiruromorpha</taxon>
        <taxon>Thelazioidea</taxon>
        <taxon>Thelaziidae</taxon>
        <taxon>Thelazia</taxon>
    </lineage>
</organism>
<proteinExistence type="inferred from homology"/>
<dbReference type="Pfam" id="PF00135">
    <property type="entry name" value="COesterase"/>
    <property type="match status" value="1"/>
</dbReference>
<evidence type="ECO:0000259" key="3">
    <source>
        <dbReference type="Pfam" id="PF00135"/>
    </source>
</evidence>
<evidence type="ECO:0000256" key="1">
    <source>
        <dbReference type="ARBA" id="ARBA00005964"/>
    </source>
</evidence>
<comment type="similarity">
    <text evidence="1">Belongs to the type-B carboxylesterase/lipase family.</text>
</comment>
<keyword evidence="5" id="KW-1185">Reference proteome</keyword>
<dbReference type="Gene3D" id="3.40.50.1820">
    <property type="entry name" value="alpha/beta hydrolase"/>
    <property type="match status" value="2"/>
</dbReference>
<gene>
    <name evidence="4" type="ORF">TCLT_LOCUS10752</name>
</gene>
<dbReference type="InterPro" id="IPR002018">
    <property type="entry name" value="CarbesteraseB"/>
</dbReference>
<evidence type="ECO:0000313" key="5">
    <source>
        <dbReference type="Proteomes" id="UP000276776"/>
    </source>
</evidence>
<reference evidence="4 5" key="2">
    <citation type="submission" date="2018-11" db="EMBL/GenBank/DDBJ databases">
        <authorList>
            <consortium name="Pathogen Informatics"/>
        </authorList>
    </citation>
    <scope>NUCLEOTIDE SEQUENCE [LARGE SCALE GENOMIC DNA]</scope>
</reference>
<evidence type="ECO:0000313" key="4">
    <source>
        <dbReference type="EMBL" id="VDN08469.1"/>
    </source>
</evidence>
<dbReference type="STRING" id="103827.A0A0N5DC51"/>
<evidence type="ECO:0000313" key="6">
    <source>
        <dbReference type="WBParaSite" id="TCLT_0001077001-mRNA-1"/>
    </source>
</evidence>
<feature type="signal peptide" evidence="2">
    <location>
        <begin position="1"/>
        <end position="22"/>
    </location>
</feature>
<dbReference type="WBParaSite" id="TCLT_0001077001-mRNA-1">
    <property type="protein sequence ID" value="TCLT_0001077001-mRNA-1"/>
    <property type="gene ID" value="TCLT_0001077001"/>
</dbReference>
<name>A0A0N5DC51_THECL</name>
<dbReference type="SUPFAM" id="SSF53474">
    <property type="entry name" value="alpha/beta-Hydrolases"/>
    <property type="match status" value="1"/>
</dbReference>
<dbReference type="InterPro" id="IPR051093">
    <property type="entry name" value="Neuroligin/BSAL"/>
</dbReference>
<accession>A0A0N5DC51</accession>
<dbReference type="EMBL" id="UYYF01005331">
    <property type="protein sequence ID" value="VDN08469.1"/>
    <property type="molecule type" value="Genomic_DNA"/>
</dbReference>
<dbReference type="OrthoDB" id="19653at2759"/>
<feature type="chain" id="PRO_5043126763" evidence="2">
    <location>
        <begin position="23"/>
        <end position="408"/>
    </location>
</feature>